<dbReference type="InterPro" id="IPR008841">
    <property type="entry name" value="Siphovirus-type_tail_N"/>
</dbReference>
<evidence type="ECO:0000259" key="1">
    <source>
        <dbReference type="Pfam" id="PF05709"/>
    </source>
</evidence>
<proteinExistence type="predicted"/>
<dbReference type="EMBL" id="BORR01000005">
    <property type="protein sequence ID" value="GIO36875.1"/>
    <property type="molecule type" value="Genomic_DNA"/>
</dbReference>
<sequence length="269" mass="29486">MDVVKYLGDKMPSELGMRATRGTQRPVLPPTVDNTVAVPGMHGAWDFGADMGPRPLPIECEFGTRNSFELQRRINMLAAYLLGHDGRPRTMPVIFNNQPDRQIMARYSGEMPLERIAGLGKFILPMIAYDPFAYSVYESVDINVDSIILVDSDVLVDTGYTFTISGPGVFDIYNYGNLSIAPVVEVSGAFNALNLSIGGRTFSFFEPFSGNLTIDFARKIVYSGATNLLYKTNASFGMLPPGKSQMMVSGSGLNASLDLRFREKYATSG</sequence>
<organism evidence="2 3">
    <name type="scientific">Paenibacillus antibioticophila</name>
    <dbReference type="NCBI Taxonomy" id="1274374"/>
    <lineage>
        <taxon>Bacteria</taxon>
        <taxon>Bacillati</taxon>
        <taxon>Bacillota</taxon>
        <taxon>Bacilli</taxon>
        <taxon>Bacillales</taxon>
        <taxon>Paenibacillaceae</taxon>
        <taxon>Paenibacillus</taxon>
    </lineage>
</organism>
<gene>
    <name evidence="2" type="ORF">J41TS12_17360</name>
</gene>
<reference evidence="2 3" key="1">
    <citation type="submission" date="2021-03" db="EMBL/GenBank/DDBJ databases">
        <title>Antimicrobial resistance genes in bacteria isolated from Japanese honey, and their potential for conferring macrolide and lincosamide resistance in the American foulbrood pathogen Paenibacillus larvae.</title>
        <authorList>
            <person name="Okamoto M."/>
            <person name="Kumagai M."/>
            <person name="Kanamori H."/>
            <person name="Takamatsu D."/>
        </authorList>
    </citation>
    <scope>NUCLEOTIDE SEQUENCE [LARGE SCALE GENOMIC DNA]</scope>
    <source>
        <strain evidence="2 3">J41TS12</strain>
    </source>
</reference>
<comment type="caution">
    <text evidence="2">The sequence shown here is derived from an EMBL/GenBank/DDBJ whole genome shotgun (WGS) entry which is preliminary data.</text>
</comment>
<dbReference type="Gene3D" id="2.40.30.200">
    <property type="match status" value="1"/>
</dbReference>
<evidence type="ECO:0000313" key="3">
    <source>
        <dbReference type="Proteomes" id="UP000681162"/>
    </source>
</evidence>
<evidence type="ECO:0000313" key="2">
    <source>
        <dbReference type="EMBL" id="GIO36875.1"/>
    </source>
</evidence>
<feature type="domain" description="Siphovirus-type tail component RIFT-related" evidence="1">
    <location>
        <begin position="17"/>
        <end position="127"/>
    </location>
</feature>
<dbReference type="Proteomes" id="UP000681162">
    <property type="component" value="Unassembled WGS sequence"/>
</dbReference>
<protein>
    <recommendedName>
        <fullName evidence="1">Siphovirus-type tail component RIFT-related domain-containing protein</fullName>
    </recommendedName>
</protein>
<accession>A0A919XUY9</accession>
<dbReference type="InterPro" id="IPR006520">
    <property type="entry name" value="Dit_BPSPP_N"/>
</dbReference>
<dbReference type="Pfam" id="PF05709">
    <property type="entry name" value="Sipho_tail"/>
    <property type="match status" value="1"/>
</dbReference>
<dbReference type="AlphaFoldDB" id="A0A919XUY9"/>
<keyword evidence="3" id="KW-1185">Reference proteome</keyword>
<dbReference type="NCBIfam" id="TIGR01633">
    <property type="entry name" value="phi3626_gp14_N"/>
    <property type="match status" value="1"/>
</dbReference>
<name>A0A919XUY9_9BACL</name>